<feature type="transmembrane region" description="Helical" evidence="1">
    <location>
        <begin position="109"/>
        <end position="131"/>
    </location>
</feature>
<evidence type="ECO:0000313" key="2">
    <source>
        <dbReference type="EMBL" id="MFM0594014.1"/>
    </source>
</evidence>
<sequence length="147" mass="16306">MRAEGRLRLLGEGWIIRPGTKYSVVEVGDTTVNNLRVPQRLGSRLRVGEEVALGIYTLYWLKTLLVVATPDGRVHRWGAAWLVLQTLFFGALSLVAFAFVALSRHVPSLVWLGVALLVFVDAQVFNGWRILTTFAPLGRSSDARTTT</sequence>
<gene>
    <name evidence="2" type="ORF">PQQ68_13385</name>
</gene>
<feature type="transmembrane region" description="Helical" evidence="1">
    <location>
        <begin position="51"/>
        <end position="68"/>
    </location>
</feature>
<evidence type="ECO:0000256" key="1">
    <source>
        <dbReference type="SAM" id="Phobius"/>
    </source>
</evidence>
<organism evidence="2 3">
    <name type="scientific">Paraburkholderia dilworthii</name>
    <dbReference type="NCBI Taxonomy" id="948106"/>
    <lineage>
        <taxon>Bacteria</taxon>
        <taxon>Pseudomonadati</taxon>
        <taxon>Pseudomonadota</taxon>
        <taxon>Betaproteobacteria</taxon>
        <taxon>Burkholderiales</taxon>
        <taxon>Burkholderiaceae</taxon>
        <taxon>Paraburkholderia</taxon>
    </lineage>
</organism>
<dbReference type="EMBL" id="JAQQBZ010000007">
    <property type="protein sequence ID" value="MFM0594014.1"/>
    <property type="molecule type" value="Genomic_DNA"/>
</dbReference>
<dbReference type="RefSeq" id="WP_408212518.1">
    <property type="nucleotide sequence ID" value="NZ_JAQQBZ010000007.1"/>
</dbReference>
<keyword evidence="1" id="KW-0472">Membrane</keyword>
<name>A0ABW9D7K0_9BURK</name>
<keyword evidence="1" id="KW-1133">Transmembrane helix</keyword>
<proteinExistence type="predicted"/>
<protein>
    <submittedName>
        <fullName evidence="2">Uncharacterized protein</fullName>
    </submittedName>
</protein>
<evidence type="ECO:0000313" key="3">
    <source>
        <dbReference type="Proteomes" id="UP001629367"/>
    </source>
</evidence>
<comment type="caution">
    <text evidence="2">The sequence shown here is derived from an EMBL/GenBank/DDBJ whole genome shotgun (WGS) entry which is preliminary data.</text>
</comment>
<keyword evidence="1" id="KW-0812">Transmembrane</keyword>
<feature type="transmembrane region" description="Helical" evidence="1">
    <location>
        <begin position="80"/>
        <end position="102"/>
    </location>
</feature>
<accession>A0ABW9D7K0</accession>
<keyword evidence="3" id="KW-1185">Reference proteome</keyword>
<dbReference type="Proteomes" id="UP001629367">
    <property type="component" value="Unassembled WGS sequence"/>
</dbReference>
<reference evidence="2 3" key="1">
    <citation type="journal article" date="2024" name="Chem. Sci.">
        <title>Discovery of megapolipeptins by genome mining of a Burkholderiales bacteria collection.</title>
        <authorList>
            <person name="Paulo B.S."/>
            <person name="Recchia M.J.J."/>
            <person name="Lee S."/>
            <person name="Fergusson C.H."/>
            <person name="Romanowski S.B."/>
            <person name="Hernandez A."/>
            <person name="Krull N."/>
            <person name="Liu D.Y."/>
            <person name="Cavanagh H."/>
            <person name="Bos A."/>
            <person name="Gray C.A."/>
            <person name="Murphy B.T."/>
            <person name="Linington R.G."/>
            <person name="Eustaquio A.S."/>
        </authorList>
    </citation>
    <scope>NUCLEOTIDE SEQUENCE [LARGE SCALE GENOMIC DNA]</scope>
    <source>
        <strain evidence="2 3">RL17-335-BIF-A</strain>
    </source>
</reference>